<dbReference type="Proteomes" id="UP000540412">
    <property type="component" value="Unassembled WGS sequence"/>
</dbReference>
<dbReference type="EMBL" id="JACHIT010000002">
    <property type="protein sequence ID" value="MBB5918046.1"/>
    <property type="molecule type" value="Genomic_DNA"/>
</dbReference>
<gene>
    <name evidence="2" type="ORF">BJY24_006958</name>
</gene>
<evidence type="ECO:0000256" key="1">
    <source>
        <dbReference type="SAM" id="MobiDB-lite"/>
    </source>
</evidence>
<evidence type="ECO:0000313" key="2">
    <source>
        <dbReference type="EMBL" id="MBB5918046.1"/>
    </source>
</evidence>
<comment type="caution">
    <text evidence="2">The sequence shown here is derived from an EMBL/GenBank/DDBJ whole genome shotgun (WGS) entry which is preliminary data.</text>
</comment>
<feature type="region of interest" description="Disordered" evidence="1">
    <location>
        <begin position="41"/>
        <end position="75"/>
    </location>
</feature>
<proteinExistence type="predicted"/>
<name>A0A7W9ULY2_9NOCA</name>
<organism evidence="2 3">
    <name type="scientific">Nocardia transvalensis</name>
    <dbReference type="NCBI Taxonomy" id="37333"/>
    <lineage>
        <taxon>Bacteria</taxon>
        <taxon>Bacillati</taxon>
        <taxon>Actinomycetota</taxon>
        <taxon>Actinomycetes</taxon>
        <taxon>Mycobacteriales</taxon>
        <taxon>Nocardiaceae</taxon>
        <taxon>Nocardia</taxon>
    </lineage>
</organism>
<feature type="compositionally biased region" description="Low complexity" evidence="1">
    <location>
        <begin position="58"/>
        <end position="75"/>
    </location>
</feature>
<dbReference type="AlphaFoldDB" id="A0A7W9ULY2"/>
<reference evidence="2 3" key="1">
    <citation type="submission" date="2020-08" db="EMBL/GenBank/DDBJ databases">
        <title>Sequencing the genomes of 1000 actinobacteria strains.</title>
        <authorList>
            <person name="Klenk H.-P."/>
        </authorList>
    </citation>
    <scope>NUCLEOTIDE SEQUENCE [LARGE SCALE GENOMIC DNA]</scope>
    <source>
        <strain evidence="2 3">DSM 43582</strain>
    </source>
</reference>
<accession>A0A7W9ULY2</accession>
<keyword evidence="3" id="KW-1185">Reference proteome</keyword>
<evidence type="ECO:0000313" key="3">
    <source>
        <dbReference type="Proteomes" id="UP000540412"/>
    </source>
</evidence>
<sequence>MPGFALPFDEERDGVRERISPYSSAEAAQLCQCHGEAGDVADEGNGFAGVGPCDPAVPSDSPIPTSASSSRATVS</sequence>
<protein>
    <submittedName>
        <fullName evidence="2">Uncharacterized protein</fullName>
    </submittedName>
</protein>